<organism evidence="1 2">
    <name type="scientific">Muntiacus muntjak</name>
    <name type="common">Barking deer</name>
    <name type="synonym">Indian muntjac</name>
    <dbReference type="NCBI Taxonomy" id="9888"/>
    <lineage>
        <taxon>Eukaryota</taxon>
        <taxon>Metazoa</taxon>
        <taxon>Chordata</taxon>
        <taxon>Craniata</taxon>
        <taxon>Vertebrata</taxon>
        <taxon>Euteleostomi</taxon>
        <taxon>Mammalia</taxon>
        <taxon>Eutheria</taxon>
        <taxon>Laurasiatheria</taxon>
        <taxon>Artiodactyla</taxon>
        <taxon>Ruminantia</taxon>
        <taxon>Pecora</taxon>
        <taxon>Cervidae</taxon>
        <taxon>Muntiacinae</taxon>
        <taxon>Muntiacus</taxon>
    </lineage>
</organism>
<proteinExistence type="predicted"/>
<dbReference type="InterPro" id="IPR009006">
    <property type="entry name" value="Ala_racemase/Decarboxylase_C"/>
</dbReference>
<dbReference type="GO" id="GO:0042978">
    <property type="term" value="F:ornithine decarboxylase activator activity"/>
    <property type="evidence" value="ECO:0007669"/>
    <property type="project" value="TreeGrafter"/>
</dbReference>
<dbReference type="PANTHER" id="PTHR11482:SF4">
    <property type="entry name" value="ANTIZYME INHIBITOR 2"/>
    <property type="match status" value="1"/>
</dbReference>
<keyword evidence="2" id="KW-1185">Reference proteome</keyword>
<dbReference type="InterPro" id="IPR029066">
    <property type="entry name" value="PLP-binding_barrel"/>
</dbReference>
<dbReference type="AlphaFoldDB" id="A0A5N3UQP3"/>
<dbReference type="GO" id="GO:0003824">
    <property type="term" value="F:catalytic activity"/>
    <property type="evidence" value="ECO:0007669"/>
    <property type="project" value="InterPro"/>
</dbReference>
<protein>
    <submittedName>
        <fullName evidence="1">Uncharacterized protein</fullName>
    </submittedName>
</protein>
<feature type="non-terminal residue" evidence="1">
    <location>
        <position position="130"/>
    </location>
</feature>
<dbReference type="GO" id="GO:0042177">
    <property type="term" value="P:negative regulation of protein catabolic process"/>
    <property type="evidence" value="ECO:0007669"/>
    <property type="project" value="TreeGrafter"/>
</dbReference>
<dbReference type="GO" id="GO:0033387">
    <property type="term" value="P:putrescine biosynthetic process from arginine, via ornithine"/>
    <property type="evidence" value="ECO:0007669"/>
    <property type="project" value="TreeGrafter"/>
</dbReference>
<evidence type="ECO:0000313" key="1">
    <source>
        <dbReference type="EMBL" id="KAB0339052.1"/>
    </source>
</evidence>
<dbReference type="Proteomes" id="UP000326458">
    <property type="component" value="Unassembled WGS sequence"/>
</dbReference>
<dbReference type="InterPro" id="IPR002433">
    <property type="entry name" value="Orn_de-COase"/>
</dbReference>
<dbReference type="PANTHER" id="PTHR11482">
    <property type="entry name" value="ARGININE/DIAMINOPIMELATE/ORNITHINE DECARBOXYLASE"/>
    <property type="match status" value="1"/>
</dbReference>
<comment type="caution">
    <text evidence="1">The sequence shown here is derived from an EMBL/GenBank/DDBJ whole genome shotgun (WGS) entry which is preliminary data.</text>
</comment>
<dbReference type="Gene3D" id="3.20.20.10">
    <property type="entry name" value="Alanine racemase"/>
    <property type="match status" value="1"/>
</dbReference>
<evidence type="ECO:0000313" key="2">
    <source>
        <dbReference type="Proteomes" id="UP000326458"/>
    </source>
</evidence>
<dbReference type="Gene3D" id="2.40.37.10">
    <property type="entry name" value="Lyase, Ornithine Decarboxylase, Chain A, domain 1"/>
    <property type="match status" value="1"/>
</dbReference>
<dbReference type="GO" id="GO:0005737">
    <property type="term" value="C:cytoplasm"/>
    <property type="evidence" value="ECO:0007669"/>
    <property type="project" value="TreeGrafter"/>
</dbReference>
<name>A0A5N3UQP3_MUNMU</name>
<reference evidence="1 2" key="1">
    <citation type="submission" date="2019-06" db="EMBL/GenBank/DDBJ databases">
        <title>Discovery of a novel chromosome fission-fusion reversal in muntjac.</title>
        <authorList>
            <person name="Mudd A.B."/>
            <person name="Bredeson J.V."/>
            <person name="Baum R."/>
            <person name="Hockemeyer D."/>
            <person name="Rokhsar D.S."/>
        </authorList>
    </citation>
    <scope>NUCLEOTIDE SEQUENCE [LARGE SCALE GENOMIC DNA]</scope>
    <source>
        <strain evidence="1">UTSW_UCB_Mm</strain>
        <tissue evidence="1">Fibroblast cell line</tissue>
    </source>
</reference>
<sequence length="130" mass="14414">MERSFSFLSKAGYENLCLWLPTGVLAAAKFCFLKSKLLSRSKTWSSLDLYFPEGCGVDILAKLGRYYVTSAFTLAVSIIAKKEVLLDQPGREEETGSAPKTIMYHLSEGVYGIFNSVLFDNTCPAPILQK</sequence>
<dbReference type="EMBL" id="VCEA01002569">
    <property type="protein sequence ID" value="KAB0339052.1"/>
    <property type="molecule type" value="Genomic_DNA"/>
</dbReference>
<dbReference type="GO" id="GO:1902269">
    <property type="term" value="P:positive regulation of polyamine transmembrane transport"/>
    <property type="evidence" value="ECO:0007669"/>
    <property type="project" value="TreeGrafter"/>
</dbReference>
<dbReference type="SUPFAM" id="SSF50621">
    <property type="entry name" value="Alanine racemase C-terminal domain-like"/>
    <property type="match status" value="1"/>
</dbReference>
<accession>A0A5N3UQP3</accession>
<gene>
    <name evidence="1" type="ORF">FD754_024173</name>
</gene>